<evidence type="ECO:0000256" key="2">
    <source>
        <dbReference type="ARBA" id="ARBA00004673"/>
    </source>
</evidence>
<evidence type="ECO:0000256" key="3">
    <source>
        <dbReference type="ARBA" id="ARBA00007972"/>
    </source>
</evidence>
<evidence type="ECO:0000313" key="16">
    <source>
        <dbReference type="WBParaSite" id="SBAD_0000182101-mRNA-1"/>
    </source>
</evidence>
<dbReference type="PANTHER" id="PTHR14200">
    <property type="entry name" value="CYTOCHROME C OXIDASE POLYPEPTIDE"/>
    <property type="match status" value="1"/>
</dbReference>
<protein>
    <recommendedName>
        <fullName evidence="4 13">Cytochrome c oxidase subunit 5A, mitochondrial</fullName>
    </recommendedName>
    <alternativeName>
        <fullName evidence="12 13">Cytochrome c oxidase polypeptide Va</fullName>
    </alternativeName>
</protein>
<comment type="subunit">
    <text evidence="13">Component of the cytochrome c oxidase (complex IV, CIV), a multisubunit enzyme composed of a catalytic core of 3 subunits and several supernumerary subunits. The complex exists as a monomer or a dimer and forms supercomplexes (SCs) in the inner mitochondrial membrane with ubiquinol-cytochrome c oxidoreductase (cytochrome b-c1 complex, complex III, CIII).</text>
</comment>
<comment type="subcellular location">
    <subcellularLocation>
        <location evidence="1 13">Mitochondrion inner membrane</location>
        <topology evidence="1 13">Peripheral membrane protein</topology>
        <orientation evidence="1 13">Matrix side</orientation>
    </subcellularLocation>
</comment>
<dbReference type="Pfam" id="PF02284">
    <property type="entry name" value="COX5A"/>
    <property type="match status" value="2"/>
</dbReference>
<keyword evidence="10 13" id="KW-0496">Mitochondrion</keyword>
<dbReference type="InterPro" id="IPR003204">
    <property type="entry name" value="Cyt_c_oxidase_su5A/6"/>
</dbReference>
<reference evidence="14 15" key="2">
    <citation type="submission" date="2018-11" db="EMBL/GenBank/DDBJ databases">
        <authorList>
            <consortium name="Pathogen Informatics"/>
        </authorList>
    </citation>
    <scope>NUCLEOTIDE SEQUENCE [LARGE SCALE GENOMIC DNA]</scope>
</reference>
<dbReference type="InterPro" id="IPR036545">
    <property type="entry name" value="Cyt_c_oxidase_su5A/6_sf"/>
</dbReference>
<keyword evidence="9 13" id="KW-0408">Iron</keyword>
<dbReference type="Gene3D" id="1.25.40.40">
    <property type="entry name" value="Cytochrome c oxidase, subunit Va/VI"/>
    <property type="match status" value="1"/>
</dbReference>
<dbReference type="GO" id="GO:0045277">
    <property type="term" value="C:respiratory chain complex IV"/>
    <property type="evidence" value="ECO:0007669"/>
    <property type="project" value="UniProtKB-UniRule"/>
</dbReference>
<reference evidence="16" key="1">
    <citation type="submission" date="2016-06" db="UniProtKB">
        <authorList>
            <consortium name="WormBaseParasite"/>
        </authorList>
    </citation>
    <scope>IDENTIFICATION</scope>
</reference>
<comment type="pathway">
    <text evidence="2 13">Energy metabolism; oxidative phosphorylation.</text>
</comment>
<comment type="function">
    <text evidence="13">Component of the cytochrome c oxidase, the last enzyme in the mitochondrial electron transport chain which drives oxidative phosphorylation. The respiratory chain contains 3 multisubunit complexes succinate dehydrogenase (complex II, CII), ubiquinol-cytochrome c oxidoreductase (cytochrome b-c1 complex, complex III, CIII) and cytochrome c oxidase (complex IV, CIV), that cooperate to transfer electrons derived from NADH and succinate to molecular oxygen, creating an electrochemical gradient over the inner membrane that drives transmembrane transport and the ATP synthase. Cytochrome c oxidase is the component of the respiratory chain that catalyzes the reduction of oxygen to water. Electrons originating from reduced cytochrome c in the intermembrane space (IMS) are transferred via the dinuclear copper A center (CU(A)) of subunit 2 and heme A of subunit 1 to the active site in subunit 1, a binuclear center (BNC) formed by heme A3 and copper B (CU(B)). The BNC reduces molecular oxygen to 2 water molecules using 4 electrons from cytochrome c in the IMS and 4 protons from the mitochondrial matrix.</text>
</comment>
<keyword evidence="15" id="KW-1185">Reference proteome</keyword>
<evidence type="ECO:0000256" key="10">
    <source>
        <dbReference type="ARBA" id="ARBA00023128"/>
    </source>
</evidence>
<gene>
    <name evidence="14" type="ORF">SBAD_LOCUS1733</name>
</gene>
<dbReference type="EMBL" id="UZAM01006932">
    <property type="protein sequence ID" value="VDO95318.1"/>
    <property type="molecule type" value="Genomic_DNA"/>
</dbReference>
<sequence length="202" mass="23757">MLRIACSILKPFSRRLTPTLSTVTVMRQSSAVVKETPEEFDQRYVDFFNQPDIDGWLVRKGIGACWLLTSVPTFVLLFTGFYESWYWLYNLAKGLYELHKEDVIPEPKIVAAALRACRRVNDYALAVRFLEAVRLKCGRKANKIYPYVIQEVRPVLDELGISTPEEMGYDKPELFWPSSSWWPEEYYEIYNIPKYSYCPYYK</sequence>
<proteinExistence type="inferred from homology"/>
<dbReference type="AlphaFoldDB" id="A0A183IDN9"/>
<dbReference type="CDD" id="cd00923">
    <property type="entry name" value="Cyt_c_Oxidase_Va"/>
    <property type="match status" value="1"/>
</dbReference>
<dbReference type="GO" id="GO:0046872">
    <property type="term" value="F:metal ion binding"/>
    <property type="evidence" value="ECO:0007669"/>
    <property type="project" value="UniProtKB-UniRule"/>
</dbReference>
<dbReference type="SUPFAM" id="SSF48479">
    <property type="entry name" value="Cytochrome c oxidase subunit E"/>
    <property type="match status" value="2"/>
</dbReference>
<dbReference type="WBParaSite" id="SBAD_0000182101-mRNA-1">
    <property type="protein sequence ID" value="SBAD_0000182101-mRNA-1"/>
    <property type="gene ID" value="SBAD_0000182101"/>
</dbReference>
<dbReference type="Proteomes" id="UP000270296">
    <property type="component" value="Unassembled WGS sequence"/>
</dbReference>
<evidence type="ECO:0000256" key="4">
    <source>
        <dbReference type="ARBA" id="ARBA00021968"/>
    </source>
</evidence>
<dbReference type="OrthoDB" id="5778907at2759"/>
<evidence type="ECO:0000256" key="9">
    <source>
        <dbReference type="ARBA" id="ARBA00023004"/>
    </source>
</evidence>
<name>A0A183IDN9_9BILA</name>
<evidence type="ECO:0000313" key="14">
    <source>
        <dbReference type="EMBL" id="VDO95318.1"/>
    </source>
</evidence>
<evidence type="ECO:0000256" key="11">
    <source>
        <dbReference type="ARBA" id="ARBA00023136"/>
    </source>
</evidence>
<evidence type="ECO:0000256" key="8">
    <source>
        <dbReference type="ARBA" id="ARBA00022946"/>
    </source>
</evidence>
<organism evidence="16">
    <name type="scientific">Soboliphyme baturini</name>
    <dbReference type="NCBI Taxonomy" id="241478"/>
    <lineage>
        <taxon>Eukaryota</taxon>
        <taxon>Metazoa</taxon>
        <taxon>Ecdysozoa</taxon>
        <taxon>Nematoda</taxon>
        <taxon>Enoplea</taxon>
        <taxon>Dorylaimia</taxon>
        <taxon>Dioctophymatida</taxon>
        <taxon>Dioctophymatoidea</taxon>
        <taxon>Soboliphymatidae</taxon>
        <taxon>Soboliphyme</taxon>
    </lineage>
</organism>
<evidence type="ECO:0000256" key="1">
    <source>
        <dbReference type="ARBA" id="ARBA00004443"/>
    </source>
</evidence>
<evidence type="ECO:0000256" key="6">
    <source>
        <dbReference type="ARBA" id="ARBA00022723"/>
    </source>
</evidence>
<comment type="similarity">
    <text evidence="3 13">Belongs to the cytochrome c oxidase subunit 5A family.</text>
</comment>
<keyword evidence="5 13" id="KW-0349">Heme</keyword>
<evidence type="ECO:0000313" key="15">
    <source>
        <dbReference type="Proteomes" id="UP000270296"/>
    </source>
</evidence>
<keyword evidence="6 13" id="KW-0479">Metal-binding</keyword>
<evidence type="ECO:0000256" key="5">
    <source>
        <dbReference type="ARBA" id="ARBA00022617"/>
    </source>
</evidence>
<keyword evidence="8 13" id="KW-0809">Transit peptide</keyword>
<keyword evidence="11 13" id="KW-0472">Membrane</keyword>
<evidence type="ECO:0000256" key="12">
    <source>
        <dbReference type="ARBA" id="ARBA00031049"/>
    </source>
</evidence>
<dbReference type="GO" id="GO:0006123">
    <property type="term" value="P:mitochondrial electron transport, cytochrome c to oxygen"/>
    <property type="evidence" value="ECO:0007669"/>
    <property type="project" value="UniProtKB-UniRule"/>
</dbReference>
<dbReference type="GO" id="GO:0005743">
    <property type="term" value="C:mitochondrial inner membrane"/>
    <property type="evidence" value="ECO:0007669"/>
    <property type="project" value="UniProtKB-SubCell"/>
</dbReference>
<evidence type="ECO:0000256" key="13">
    <source>
        <dbReference type="RuleBase" id="RU368103"/>
    </source>
</evidence>
<accession>A0A183IDN9</accession>
<dbReference type="UniPathway" id="UPA00705"/>
<keyword evidence="7 13" id="KW-0999">Mitochondrion inner membrane</keyword>
<dbReference type="PANTHER" id="PTHR14200:SF11">
    <property type="entry name" value="CYTOCHROME C OXIDASE SUBUNIT 5A, MITOCHONDRIAL"/>
    <property type="match status" value="1"/>
</dbReference>
<evidence type="ECO:0000256" key="7">
    <source>
        <dbReference type="ARBA" id="ARBA00022792"/>
    </source>
</evidence>